<dbReference type="GO" id="GO:0005024">
    <property type="term" value="F:transforming growth factor beta receptor activity"/>
    <property type="evidence" value="ECO:0007669"/>
    <property type="project" value="TreeGrafter"/>
</dbReference>
<dbReference type="Proteomes" id="UP001066276">
    <property type="component" value="Chromosome 4_1"/>
</dbReference>
<dbReference type="GO" id="GO:0005539">
    <property type="term" value="F:glycosaminoglycan binding"/>
    <property type="evidence" value="ECO:0007669"/>
    <property type="project" value="TreeGrafter"/>
</dbReference>
<evidence type="ECO:0000313" key="6">
    <source>
        <dbReference type="EMBL" id="KAJ1172779.1"/>
    </source>
</evidence>
<reference evidence="6" key="1">
    <citation type="journal article" date="2022" name="bioRxiv">
        <title>Sequencing and chromosome-scale assembly of the giantPleurodeles waltlgenome.</title>
        <authorList>
            <person name="Brown T."/>
            <person name="Elewa A."/>
            <person name="Iarovenko S."/>
            <person name="Subramanian E."/>
            <person name="Araus A.J."/>
            <person name="Petzold A."/>
            <person name="Susuki M."/>
            <person name="Suzuki K.-i.T."/>
            <person name="Hayashi T."/>
            <person name="Toyoda A."/>
            <person name="Oliveira C."/>
            <person name="Osipova E."/>
            <person name="Leigh N.D."/>
            <person name="Simon A."/>
            <person name="Yun M.H."/>
        </authorList>
    </citation>
    <scope>NUCLEOTIDE SEQUENCE</scope>
    <source>
        <strain evidence="6">20211129_DDA</strain>
        <tissue evidence="6">Liver</tissue>
    </source>
</reference>
<dbReference type="GO" id="GO:0001837">
    <property type="term" value="P:epithelial to mesenchymal transition"/>
    <property type="evidence" value="ECO:0007669"/>
    <property type="project" value="TreeGrafter"/>
</dbReference>
<sequence>MLVVVCLILPLLSQVQVGARTAEKPLLQNLAPQFWQRLSTSFARSGSQENTEKLMGDWSKSNRFMAGMKSWGMKAASGGIEAALTVTCRRKKMVAQVRKDILVAFGYSRARLSLQDPQCTAESNYSHFLLSSPLTSCGTLRLRDQDSAPSIVLYQNAILLWRLPGGSHRSNGSEVTQRPMEEDPKVINFTCVYPVHALPHLNDQDGAPYLPPRSSRSLFRFDVCSSRISSRHPGPCMMASNSRVFVEIFQSPLDPGINFSLQMCFVSPSSDPWVQSEFLLICRGCPVDSTLTFFTQHLDSRKRQHFSFQLRPVYNESIQFLHCRLMLNPGKAVVKVCDKEEAEAPEAERRNARVRACADPGESTNRSHIRVISKPIIVTMAGEVGVTERRNTPSVESGWKPSIMKNDMRTNMHVGLLQSAKMHQGLGLEAIVGIVFAAFVIGALLMAGLWFIYSQTDPDTAPVLGPPHSLVLDNVVKDAAGCTTHGLGLGEA</sequence>
<proteinExistence type="predicted"/>
<dbReference type="GO" id="GO:0017015">
    <property type="term" value="P:regulation of transforming growth factor beta receptor signaling pathway"/>
    <property type="evidence" value="ECO:0007669"/>
    <property type="project" value="TreeGrafter"/>
</dbReference>
<keyword evidence="1 4" id="KW-0732">Signal</keyword>
<feature type="chain" id="PRO_5043328159" description="ZP domain-containing protein" evidence="4">
    <location>
        <begin position="19"/>
        <end position="492"/>
    </location>
</feature>
<dbReference type="GO" id="GO:0007179">
    <property type="term" value="P:transforming growth factor beta receptor signaling pathway"/>
    <property type="evidence" value="ECO:0007669"/>
    <property type="project" value="TreeGrafter"/>
</dbReference>
<evidence type="ECO:0000256" key="2">
    <source>
        <dbReference type="ARBA" id="ARBA00023157"/>
    </source>
</evidence>
<dbReference type="InterPro" id="IPR055356">
    <property type="entry name" value="ZP-N"/>
</dbReference>
<dbReference type="Gene3D" id="2.60.40.4100">
    <property type="entry name" value="Zona pellucida, ZP-C domain"/>
    <property type="match status" value="1"/>
</dbReference>
<feature type="signal peptide" evidence="4">
    <location>
        <begin position="1"/>
        <end position="18"/>
    </location>
</feature>
<evidence type="ECO:0000313" key="7">
    <source>
        <dbReference type="Proteomes" id="UP001066276"/>
    </source>
</evidence>
<dbReference type="EMBL" id="JANPWB010000007">
    <property type="protein sequence ID" value="KAJ1172779.1"/>
    <property type="molecule type" value="Genomic_DNA"/>
</dbReference>
<dbReference type="PROSITE" id="PS51034">
    <property type="entry name" value="ZP_2"/>
    <property type="match status" value="1"/>
</dbReference>
<dbReference type="PANTHER" id="PTHR14002:SF9">
    <property type="entry name" value="TRANSFORMING GROWTH FACTOR-BETA RECEPTOR TYPE 3-LIKE PROTEIN"/>
    <property type="match status" value="1"/>
</dbReference>
<accession>A0AAV7T9X2</accession>
<protein>
    <recommendedName>
        <fullName evidence="5">ZP domain-containing protein</fullName>
    </recommendedName>
</protein>
<dbReference type="SMART" id="SM00241">
    <property type="entry name" value="ZP"/>
    <property type="match status" value="1"/>
</dbReference>
<evidence type="ECO:0000256" key="1">
    <source>
        <dbReference type="ARBA" id="ARBA00022729"/>
    </source>
</evidence>
<keyword evidence="2" id="KW-1015">Disulfide bond</keyword>
<dbReference type="PANTHER" id="PTHR14002">
    <property type="entry name" value="ENDOGLIN/TGF-BETA RECEPTOR TYPE III"/>
    <property type="match status" value="1"/>
</dbReference>
<dbReference type="GO" id="GO:0016477">
    <property type="term" value="P:cell migration"/>
    <property type="evidence" value="ECO:0007669"/>
    <property type="project" value="TreeGrafter"/>
</dbReference>
<keyword evidence="3" id="KW-1133">Transmembrane helix</keyword>
<keyword evidence="3" id="KW-0812">Transmembrane</keyword>
<dbReference type="Pfam" id="PF00100">
    <property type="entry name" value="Zona_pellucida"/>
    <property type="match status" value="1"/>
</dbReference>
<organism evidence="6 7">
    <name type="scientific">Pleurodeles waltl</name>
    <name type="common">Iberian ribbed newt</name>
    <dbReference type="NCBI Taxonomy" id="8319"/>
    <lineage>
        <taxon>Eukaryota</taxon>
        <taxon>Metazoa</taxon>
        <taxon>Chordata</taxon>
        <taxon>Craniata</taxon>
        <taxon>Vertebrata</taxon>
        <taxon>Euteleostomi</taxon>
        <taxon>Amphibia</taxon>
        <taxon>Batrachia</taxon>
        <taxon>Caudata</taxon>
        <taxon>Salamandroidea</taxon>
        <taxon>Salamandridae</taxon>
        <taxon>Pleurodelinae</taxon>
        <taxon>Pleurodeles</taxon>
    </lineage>
</organism>
<dbReference type="GO" id="GO:0005114">
    <property type="term" value="F:type II transforming growth factor beta receptor binding"/>
    <property type="evidence" value="ECO:0007669"/>
    <property type="project" value="TreeGrafter"/>
</dbReference>
<keyword evidence="7" id="KW-1185">Reference proteome</keyword>
<gene>
    <name evidence="6" type="ORF">NDU88_004621</name>
</gene>
<evidence type="ECO:0000256" key="3">
    <source>
        <dbReference type="SAM" id="Phobius"/>
    </source>
</evidence>
<dbReference type="InterPro" id="IPR042235">
    <property type="entry name" value="ZP-C_dom"/>
</dbReference>
<dbReference type="InterPro" id="IPR055355">
    <property type="entry name" value="ZP-C"/>
</dbReference>
<keyword evidence="3" id="KW-0472">Membrane</keyword>
<dbReference type="InterPro" id="IPR001507">
    <property type="entry name" value="ZP_dom"/>
</dbReference>
<evidence type="ECO:0000256" key="4">
    <source>
        <dbReference type="SAM" id="SignalP"/>
    </source>
</evidence>
<dbReference type="Pfam" id="PF23344">
    <property type="entry name" value="ZP-N"/>
    <property type="match status" value="1"/>
</dbReference>
<dbReference type="AlphaFoldDB" id="A0AAV7T9X2"/>
<dbReference type="GO" id="GO:0050431">
    <property type="term" value="F:transforming growth factor beta binding"/>
    <property type="evidence" value="ECO:0007669"/>
    <property type="project" value="TreeGrafter"/>
</dbReference>
<name>A0AAV7T9X2_PLEWA</name>
<dbReference type="Gene3D" id="2.60.40.3210">
    <property type="entry name" value="Zona pellucida, ZP-N domain"/>
    <property type="match status" value="1"/>
</dbReference>
<comment type="caution">
    <text evidence="6">The sequence shown here is derived from an EMBL/GenBank/DDBJ whole genome shotgun (WGS) entry which is preliminary data.</text>
</comment>
<evidence type="ECO:0000259" key="5">
    <source>
        <dbReference type="PROSITE" id="PS51034"/>
    </source>
</evidence>
<feature type="domain" description="ZP" evidence="5">
    <location>
        <begin position="87"/>
        <end position="344"/>
    </location>
</feature>
<feature type="transmembrane region" description="Helical" evidence="3">
    <location>
        <begin position="430"/>
        <end position="453"/>
    </location>
</feature>